<dbReference type="Pfam" id="PF00661">
    <property type="entry name" value="Matrix_Paramyxo_N"/>
    <property type="match status" value="1"/>
</dbReference>
<dbReference type="GO" id="GO:0039660">
    <property type="term" value="F:structural constituent of virion"/>
    <property type="evidence" value="ECO:0007669"/>
    <property type="project" value="UniProtKB-KW"/>
</dbReference>
<feature type="domain" description="Matrix protein C-terminal Paramyxoviridae" evidence="6">
    <location>
        <begin position="186"/>
        <end position="345"/>
    </location>
</feature>
<organism evidence="7">
    <name type="scientific">avian paramyxovirus 6</name>
    <dbReference type="NCBI Taxonomy" id="2560316"/>
    <lineage>
        <taxon>Viruses</taxon>
        <taxon>Riboviria</taxon>
        <taxon>Orthornavirae</taxon>
        <taxon>Negarnaviricota</taxon>
        <taxon>Haploviricotina</taxon>
        <taxon>Monjiviricetes</taxon>
        <taxon>Mononegavirales</taxon>
        <taxon>Paramyxoviridae</taxon>
        <taxon>Avulavirinae</taxon>
        <taxon>Metaavulavirus</taxon>
        <taxon>Metaavulavirus calidris</taxon>
        <taxon>Metaavulavirus hongkongense</taxon>
    </lineage>
</organism>
<evidence type="ECO:0000259" key="5">
    <source>
        <dbReference type="Pfam" id="PF00661"/>
    </source>
</evidence>
<reference evidence="7" key="1">
    <citation type="journal article" date="2018" name="Transbound. Emerg. Dis.">
        <title>Biological and phylogenetic characterization of a novel hemagglutination-negative avian avulavirus 6 isolated from wild waterfowl in China.</title>
        <authorList>
            <person name="Chen Y."/>
            <person name="Ding Z."/>
            <person name="Liu X."/>
            <person name="Chen J."/>
            <person name="Li J."/>
            <person name="Fei Y."/>
            <person name="Liu Z."/>
            <person name="Stoeger T."/>
            <person name="Bi Y."/>
            <person name="Yin R."/>
        </authorList>
    </citation>
    <scope>NUCLEOTIDE SEQUENCE</scope>
    <source>
        <strain evidence="7">AAvV-6/mallard/Hubei/2015</strain>
    </source>
</reference>
<gene>
    <name evidence="7" type="primary">M</name>
</gene>
<evidence type="ECO:0000256" key="4">
    <source>
        <dbReference type="ARBA" id="ARBA00023311"/>
    </source>
</evidence>
<dbReference type="Gene3D" id="2.70.20.60">
    <property type="entry name" value="Viral matrix protein, C-terminal domain"/>
    <property type="match status" value="1"/>
</dbReference>
<keyword evidence="4" id="KW-0468">Viral matrix protein</keyword>
<protein>
    <recommendedName>
        <fullName evidence="2">Matrix protein</fullName>
    </recommendedName>
</protein>
<evidence type="ECO:0000313" key="7">
    <source>
        <dbReference type="EMBL" id="AXU39126.1"/>
    </source>
</evidence>
<evidence type="ECO:0000256" key="2">
    <source>
        <dbReference type="ARBA" id="ARBA00017678"/>
    </source>
</evidence>
<accession>A0A346TL44</accession>
<dbReference type="EMBL" id="MH551526">
    <property type="protein sequence ID" value="AXU39126.1"/>
    <property type="molecule type" value="Viral_cRNA"/>
</dbReference>
<evidence type="ECO:0000256" key="1">
    <source>
        <dbReference type="ARBA" id="ARBA00004328"/>
    </source>
</evidence>
<proteinExistence type="predicted"/>
<dbReference type="Pfam" id="PF23765">
    <property type="entry name" value="Matrix_Paramyxo_C"/>
    <property type="match status" value="1"/>
</dbReference>
<dbReference type="InterPro" id="IPR000982">
    <property type="entry name" value="Matrix_Paramyxo_N"/>
</dbReference>
<feature type="domain" description="Matrix protein N-terminal" evidence="5">
    <location>
        <begin position="9"/>
        <end position="181"/>
    </location>
</feature>
<dbReference type="InterPro" id="IPR042539">
    <property type="entry name" value="Matrix_C"/>
</dbReference>
<dbReference type="GO" id="GO:0019068">
    <property type="term" value="P:virion assembly"/>
    <property type="evidence" value="ECO:0007669"/>
    <property type="project" value="InterPro"/>
</dbReference>
<dbReference type="InterPro" id="IPR042540">
    <property type="entry name" value="Matrix_N"/>
</dbReference>
<evidence type="ECO:0000256" key="3">
    <source>
        <dbReference type="ARBA" id="ARBA00022844"/>
    </source>
</evidence>
<dbReference type="InterPro" id="IPR055413">
    <property type="entry name" value="Matrix_Paramyxo_C"/>
</dbReference>
<keyword evidence="3" id="KW-0946">Virion</keyword>
<dbReference type="GO" id="GO:0044423">
    <property type="term" value="C:virion component"/>
    <property type="evidence" value="ECO:0007669"/>
    <property type="project" value="UniProtKB-KW"/>
</dbReference>
<dbReference type="Gene3D" id="2.70.20.50">
    <property type="entry name" value="Viral matrix protein, N-terminal domain"/>
    <property type="match status" value="1"/>
</dbReference>
<evidence type="ECO:0000259" key="6">
    <source>
        <dbReference type="Pfam" id="PF23765"/>
    </source>
</evidence>
<comment type="subcellular location">
    <subcellularLocation>
        <location evidence="1">Virion</location>
    </subcellularLocation>
</comment>
<sequence length="366" mass="40419">MATSELNLYIDKDSPQVRLLAFPIIMKPKENGVRELQPQLRTQYLGDITGGKKSAIFVNCYGFVEDHGGRDSGFSPISEESKGSTVTAACITLGSIEYDSDIKEVAKACYNLQVSVRMSADSTQKVVYTINAKPALLFSSRVVRAGGCVVAAEGAIKCPEKMTSDRLYKFRVMFVSLTFLHRSSLFKVSRTVLSMRNSALIAVQAEVKLGFDLPLDHPMAKYLSKEDEQLFATVWVHLCNFKRTDRRGVDRSVENIRNKVRAMGLKLTLCDLWGPTLVCEATGKMSKYALGFFSETKVGCHPIWKCNSTVAKIMWSCTTWIASAKAIIQASSARALLTSEDIEAKGAISTDKKKSDGFNPFIKTAK</sequence>
<name>A0A346TL44_9MONO</name>